<dbReference type="Pfam" id="PF01594">
    <property type="entry name" value="AI-2E_transport"/>
    <property type="match status" value="1"/>
</dbReference>
<keyword evidence="5 8" id="KW-0812">Transmembrane</keyword>
<dbReference type="KEGG" id="dmp:FAK_31100"/>
<dbReference type="InterPro" id="IPR002549">
    <property type="entry name" value="AI-2E-like"/>
</dbReference>
<protein>
    <submittedName>
        <fullName evidence="9">AI-2E family transporter</fullName>
    </submittedName>
</protein>
<feature type="transmembrane region" description="Helical" evidence="8">
    <location>
        <begin position="287"/>
        <end position="305"/>
    </location>
</feature>
<comment type="similarity">
    <text evidence="2">Belongs to the autoinducer-2 exporter (AI-2E) (TC 2.A.86) family.</text>
</comment>
<dbReference type="RefSeq" id="WP_338601315.1">
    <property type="nucleotide sequence ID" value="NZ_AP028679.1"/>
</dbReference>
<keyword evidence="3" id="KW-0813">Transport</keyword>
<feature type="transmembrane region" description="Helical" evidence="8">
    <location>
        <begin position="35"/>
        <end position="53"/>
    </location>
</feature>
<feature type="transmembrane region" description="Helical" evidence="8">
    <location>
        <begin position="161"/>
        <end position="187"/>
    </location>
</feature>
<feature type="transmembrane region" description="Helical" evidence="8">
    <location>
        <begin position="12"/>
        <end position="29"/>
    </location>
</feature>
<evidence type="ECO:0000256" key="6">
    <source>
        <dbReference type="ARBA" id="ARBA00022989"/>
    </source>
</evidence>
<organism evidence="9 10">
    <name type="scientific">Desulfoferula mesophila</name>
    <dbReference type="NCBI Taxonomy" id="3058419"/>
    <lineage>
        <taxon>Bacteria</taxon>
        <taxon>Pseudomonadati</taxon>
        <taxon>Thermodesulfobacteriota</taxon>
        <taxon>Desulfarculia</taxon>
        <taxon>Desulfarculales</taxon>
        <taxon>Desulfarculaceae</taxon>
        <taxon>Desulfoferula</taxon>
    </lineage>
</organism>
<evidence type="ECO:0000256" key="5">
    <source>
        <dbReference type="ARBA" id="ARBA00022692"/>
    </source>
</evidence>
<keyword evidence="10" id="KW-1185">Reference proteome</keyword>
<dbReference type="GO" id="GO:0005886">
    <property type="term" value="C:plasma membrane"/>
    <property type="evidence" value="ECO:0007669"/>
    <property type="project" value="UniProtKB-SubCell"/>
</dbReference>
<dbReference type="EMBL" id="AP028679">
    <property type="protein sequence ID" value="BEQ16044.1"/>
    <property type="molecule type" value="Genomic_DNA"/>
</dbReference>
<feature type="transmembrane region" description="Helical" evidence="8">
    <location>
        <begin position="65"/>
        <end position="86"/>
    </location>
</feature>
<accession>A0AAU9ESB4</accession>
<keyword evidence="6 8" id="KW-1133">Transmembrane helix</keyword>
<dbReference type="PANTHER" id="PTHR21716:SF53">
    <property type="entry name" value="PERMEASE PERM-RELATED"/>
    <property type="match status" value="1"/>
</dbReference>
<reference evidence="10" key="1">
    <citation type="journal article" date="2023" name="Arch. Microbiol.">
        <title>Desulfoferula mesophilus gen. nov. sp. nov., a mesophilic sulfate-reducing bacterium isolated from a brackish lake sediment.</title>
        <authorList>
            <person name="Watanabe T."/>
            <person name="Yabe T."/>
            <person name="Tsuji J.M."/>
            <person name="Fukui M."/>
        </authorList>
    </citation>
    <scope>NUCLEOTIDE SEQUENCE [LARGE SCALE GENOMIC DNA]</scope>
    <source>
        <strain evidence="10">12FAK</strain>
    </source>
</reference>
<dbReference type="AlphaFoldDB" id="A0AAU9ESB4"/>
<comment type="subcellular location">
    <subcellularLocation>
        <location evidence="1">Cell membrane</location>
        <topology evidence="1">Multi-pass membrane protein</topology>
    </subcellularLocation>
</comment>
<keyword evidence="4" id="KW-1003">Cell membrane</keyword>
<feature type="transmembrane region" description="Helical" evidence="8">
    <location>
        <begin position="229"/>
        <end position="256"/>
    </location>
</feature>
<evidence type="ECO:0000313" key="10">
    <source>
        <dbReference type="Proteomes" id="UP001366166"/>
    </source>
</evidence>
<dbReference type="Proteomes" id="UP001366166">
    <property type="component" value="Chromosome"/>
</dbReference>
<sequence>MTNQKPYTLDRVVRLTMGGALLVGLVWLLSYLSDVLMPFAAALVLAYLLNPLVELLQRLVKNRLAAVLLSLLLCLAVGVGLAWAVVPLVGREISHAATLVQNLANNSDLAQKAAHELPAKLLPLVQSILDRPAVKEFLGSSDMWGMLASLARKLLPGLWGLLGQVGSVFAALSGLVVVGLYAFFLMLDLDQITKGWRESLPPAYRRRTLELVDDFTGALRSYFRAQAAVAGLVGVLFAIGFSIIGLPLGILLGLFIGMLNMVPYLQLLGLVPAFFLAVMAGLDGGHGVWMMLGLTGGVFAVVQVTQDTFLTPRIVGRTMSLSPAFLLLSLSVWGKLLGFLGLLLAIPFTCLVWAWYQRFVVNKGAPEQLSPDPGS</sequence>
<evidence type="ECO:0000256" key="7">
    <source>
        <dbReference type="ARBA" id="ARBA00023136"/>
    </source>
</evidence>
<name>A0AAU9ESB4_9BACT</name>
<proteinExistence type="inferred from homology"/>
<evidence type="ECO:0000313" key="9">
    <source>
        <dbReference type="EMBL" id="BEQ16044.1"/>
    </source>
</evidence>
<evidence type="ECO:0000256" key="4">
    <source>
        <dbReference type="ARBA" id="ARBA00022475"/>
    </source>
</evidence>
<evidence type="ECO:0000256" key="8">
    <source>
        <dbReference type="SAM" id="Phobius"/>
    </source>
</evidence>
<dbReference type="GO" id="GO:0055085">
    <property type="term" value="P:transmembrane transport"/>
    <property type="evidence" value="ECO:0007669"/>
    <property type="project" value="TreeGrafter"/>
</dbReference>
<keyword evidence="7 8" id="KW-0472">Membrane</keyword>
<evidence type="ECO:0000256" key="2">
    <source>
        <dbReference type="ARBA" id="ARBA00009773"/>
    </source>
</evidence>
<evidence type="ECO:0000256" key="3">
    <source>
        <dbReference type="ARBA" id="ARBA00022448"/>
    </source>
</evidence>
<evidence type="ECO:0000256" key="1">
    <source>
        <dbReference type="ARBA" id="ARBA00004651"/>
    </source>
</evidence>
<gene>
    <name evidence="9" type="ORF">FAK_31100</name>
</gene>
<dbReference type="PANTHER" id="PTHR21716">
    <property type="entry name" value="TRANSMEMBRANE PROTEIN"/>
    <property type="match status" value="1"/>
</dbReference>
<feature type="transmembrane region" description="Helical" evidence="8">
    <location>
        <begin position="262"/>
        <end position="280"/>
    </location>
</feature>
<feature type="transmembrane region" description="Helical" evidence="8">
    <location>
        <begin position="325"/>
        <end position="356"/>
    </location>
</feature>